<comment type="caution">
    <text evidence="12">The sequence shown here is derived from an EMBL/GenBank/DDBJ whole genome shotgun (WGS) entry which is preliminary data.</text>
</comment>
<feature type="compositionally biased region" description="Polar residues" evidence="10">
    <location>
        <begin position="929"/>
        <end position="943"/>
    </location>
</feature>
<feature type="region of interest" description="Disordered" evidence="10">
    <location>
        <begin position="1407"/>
        <end position="1456"/>
    </location>
</feature>
<evidence type="ECO:0000256" key="10">
    <source>
        <dbReference type="SAM" id="MobiDB-lite"/>
    </source>
</evidence>
<evidence type="ECO:0000259" key="11">
    <source>
        <dbReference type="Pfam" id="PF10744"/>
    </source>
</evidence>
<reference evidence="12 13" key="1">
    <citation type="journal article" date="2015" name="Nat. Commun.">
        <title>Lucilia cuprina genome unlocks parasitic fly biology to underpin future interventions.</title>
        <authorList>
            <person name="Anstead C.A."/>
            <person name="Korhonen P.K."/>
            <person name="Young N.D."/>
            <person name="Hall R.S."/>
            <person name="Jex A.R."/>
            <person name="Murali S.C."/>
            <person name="Hughes D.S."/>
            <person name="Lee S.F."/>
            <person name="Perry T."/>
            <person name="Stroehlein A.J."/>
            <person name="Ansell B.R."/>
            <person name="Breugelmans B."/>
            <person name="Hofmann A."/>
            <person name="Qu J."/>
            <person name="Dugan S."/>
            <person name="Lee S.L."/>
            <person name="Chao H."/>
            <person name="Dinh H."/>
            <person name="Han Y."/>
            <person name="Doddapaneni H.V."/>
            <person name="Worley K.C."/>
            <person name="Muzny D.M."/>
            <person name="Ioannidis P."/>
            <person name="Waterhouse R.M."/>
            <person name="Zdobnov E.M."/>
            <person name="James P.J."/>
            <person name="Bagnall N.H."/>
            <person name="Kotze A.C."/>
            <person name="Gibbs R.A."/>
            <person name="Richards S."/>
            <person name="Batterham P."/>
            <person name="Gasser R.B."/>
        </authorList>
    </citation>
    <scope>NUCLEOTIDE SEQUENCE [LARGE SCALE GENOMIC DNA]</scope>
    <source>
        <strain evidence="12 13">LS</strain>
        <tissue evidence="12">Full body</tissue>
    </source>
</reference>
<feature type="compositionally biased region" description="Low complexity" evidence="10">
    <location>
        <begin position="1110"/>
        <end position="1123"/>
    </location>
</feature>
<evidence type="ECO:0000313" key="12">
    <source>
        <dbReference type="EMBL" id="KNC27547.1"/>
    </source>
</evidence>
<feature type="compositionally biased region" description="Low complexity" evidence="10">
    <location>
        <begin position="748"/>
        <end position="766"/>
    </location>
</feature>
<evidence type="ECO:0000256" key="6">
    <source>
        <dbReference type="ARBA" id="ARBA00023163"/>
    </source>
</evidence>
<gene>
    <name evidence="12" type="ORF">FF38_07476</name>
</gene>
<dbReference type="EMBL" id="JRES01000889">
    <property type="protein sequence ID" value="KNC27547.1"/>
    <property type="molecule type" value="Genomic_DNA"/>
</dbReference>
<feature type="region of interest" description="Disordered" evidence="10">
    <location>
        <begin position="1499"/>
        <end position="1523"/>
    </location>
</feature>
<feature type="compositionally biased region" description="Low complexity" evidence="10">
    <location>
        <begin position="1209"/>
        <end position="1242"/>
    </location>
</feature>
<sequence>MAAVNVKPVIAPAQGASTSSLLGNLSITVEKNKQWQRELLMERIRSHSSQHKTFQELSKSMRMGMLEKRYPLDAVEKSNLQKCLDNMQHCIKVTSRQGLVERLESLSRQLSLKFSDDTKALFISTDMFFLEILLDSNGSLTDVKVHHESKADQQSCSELVDCLNRGDFADFTAQLEGFSSIYQLNAESKVKIKAYDAMQAMETDLYNIFQMQNFTKDTLQVIQDSIVGVVLKRRGGHPMRLVYFVSPYDLISLESKSLQSLSLDSFKNKQIGFSVTVNLEASSANKLQILPTVTVAKDPQTGIDVPVFAPLNQMNSMLLPATFVLRLNRPLPVCFNTLRSMGLCTGALNETNPLPSSSLEAQHKTPLVTNIMSLIIQTASDQQMKSSQKGLFVCLPDQTHCYFFTENKLLKSTLIHSLPFTEPSQVPKILDFLKKMALFYALLASCVRPQSKMGNDIDSTTILEVNAISFQQISVALQHPYEESMATVEFDLRTGQPQCTIYSISNNYDLLSIKLTSIVQKCLSIPVTIRALLRFWDQERMKMFQRSIGGGSTNTGGIGGGGAVGGGAGNSNLGGGNMSGNMPSTSHAAYGNFNISGGSNDPGGGGMKMSSGSMKMDTTGQQRSAQLQAAAGGFLKYKSVGVELKQEDFHESPKSQTLAAAATEHVASNLMQSTLEVNSLGQTLTQQQQQLHIQQTKHQQQPQQTFEQKIATDHEIADKYKNIWKDKTPNLKNSVSITPINEATNASNCLPTNNNNNNPNNNTSSPLDVKRTGGIEIIPLTGPNTNNTGVSSAGTNTNVTPTTITITPINAGTSSAPLGNKEKKSSSTSLVPTASSTGLSSNKRSLDTTDNQKDKKRKKRRDDSPMGPPEKVFSRQNSPAGSSEAAATAVARKFSSPSSSPKGSSGGLLASSVTGSSLSARPSPKHSPVYSSPKHNTASNSPKSPFGTHSPKHGSSGKPSMSTLKSATTASPKGDKSSATSNTSSTSSVLNTAALVRSLQQSGSTSSSTASTVAAAAAAAMAALKNKDKTSALNSAAVSSAAAAAAAAVKSSMGVTSMQQLKSSVTGLNHMTAAAAAGYGAANNPNPSLDLNSAMRKGVAAAVSLMTSTPTTATVSTASTRSPQRQLQESQDRHKQQPTAVAAATTTTMQQPLGSNELMKLSASSTSLTANDTLNTSGGSSSSSSEYMVKSSQEGLKLTINKTSHKSSSKSSSSSSSSTKSSHAAIQGSGNSYSSSASGSTSLYNKKLHTGLKPGVNSGPASKKSTSSSSTSSSTSSKPSSSSASSSSSSSSSSKHIFQKSNSSGSLSTKLGSSNSSMNTSSTGYGLSKSHSTNSFSDMRRSSKKSHSASTSPALPSSHNSSSTSQPATRLDHHADMMKILQYASPIMAASMEGFMKGLNSKFQIPKLSQRNNNPNANSTTSTNINSSSSSTSMSTAMSSASTSTSYSSGQNHPASLNKIKDQKLTTPTSHDQTSASLHLIKASSSTSSSSSTASTASLLTKSKSSTSSSSTTSSTSASSSSSLSFLNAATKSTNSNSSHVVDDSLLATLAAGK</sequence>
<keyword evidence="5 9" id="KW-0010">Activator</keyword>
<comment type="similarity">
    <text evidence="2 9">Belongs to the Mediator complex subunit 1 family.</text>
</comment>
<feature type="compositionally biased region" description="Low complexity" evidence="10">
    <location>
        <begin position="1262"/>
        <end position="1323"/>
    </location>
</feature>
<feature type="region of interest" description="Disordered" evidence="10">
    <location>
        <begin position="1169"/>
        <end position="1369"/>
    </location>
</feature>
<dbReference type="OrthoDB" id="2281547at2759"/>
<accession>A0A0L0C5M4</accession>
<protein>
    <recommendedName>
        <fullName evidence="3 9">Mediator of RNA polymerase II transcription subunit 1</fullName>
    </recommendedName>
    <alternativeName>
        <fullName evidence="8 9">Mediator complex subunit 1</fullName>
    </alternativeName>
</protein>
<dbReference type="InterPro" id="IPR051999">
    <property type="entry name" value="Mediator_complex_subunit_1"/>
</dbReference>
<evidence type="ECO:0000256" key="3">
    <source>
        <dbReference type="ARBA" id="ARBA00020612"/>
    </source>
</evidence>
<dbReference type="InterPro" id="IPR019680">
    <property type="entry name" value="Mediator_Med1"/>
</dbReference>
<feature type="compositionally biased region" description="Low complexity" evidence="10">
    <location>
        <begin position="977"/>
        <end position="988"/>
    </location>
</feature>
<feature type="compositionally biased region" description="Polar residues" evidence="10">
    <location>
        <begin position="782"/>
        <end position="792"/>
    </location>
</feature>
<keyword evidence="4 9" id="KW-0805">Transcription regulation</keyword>
<comment type="function">
    <text evidence="9">Component of the Mediator complex, a coactivator involved in the regulated transcription of nearly all RNA polymerase II-dependent genes. Mediator functions as a bridge to convey information from gene-specific regulatory proteins to the basal RNA polymerase II transcription machinery. Mediator is recruited to promoters by direct interactions with regulatory proteins and serves as a scaffold for the assembly of a functional preinitiation complex with RNA polymerase II and the general transcription factors.</text>
</comment>
<dbReference type="Proteomes" id="UP000037069">
    <property type="component" value="Unassembled WGS sequence"/>
</dbReference>
<dbReference type="OMA" id="NMKERHE"/>
<evidence type="ECO:0000313" key="13">
    <source>
        <dbReference type="Proteomes" id="UP000037069"/>
    </source>
</evidence>
<evidence type="ECO:0000256" key="5">
    <source>
        <dbReference type="ARBA" id="ARBA00023159"/>
    </source>
</evidence>
<evidence type="ECO:0000256" key="1">
    <source>
        <dbReference type="ARBA" id="ARBA00004123"/>
    </source>
</evidence>
<feature type="compositionally biased region" description="Low complexity" evidence="10">
    <location>
        <begin position="826"/>
        <end position="837"/>
    </location>
</feature>
<feature type="compositionally biased region" description="Low complexity" evidence="10">
    <location>
        <begin position="1412"/>
        <end position="1449"/>
    </location>
</feature>
<dbReference type="Pfam" id="PF10744">
    <property type="entry name" value="Med1"/>
    <property type="match status" value="1"/>
</dbReference>
<keyword evidence="6 9" id="KW-0804">Transcription</keyword>
<dbReference type="GO" id="GO:0045944">
    <property type="term" value="P:positive regulation of transcription by RNA polymerase II"/>
    <property type="evidence" value="ECO:0007669"/>
    <property type="project" value="UniProtKB-ARBA"/>
</dbReference>
<dbReference type="GO" id="GO:0016592">
    <property type="term" value="C:mediator complex"/>
    <property type="evidence" value="ECO:0007669"/>
    <property type="project" value="InterPro"/>
</dbReference>
<dbReference type="GO" id="GO:0003712">
    <property type="term" value="F:transcription coregulator activity"/>
    <property type="evidence" value="ECO:0007669"/>
    <property type="project" value="InterPro"/>
</dbReference>
<dbReference type="PANTHER" id="PTHR12881:SF10">
    <property type="entry name" value="MEDIATOR OF RNA POLYMERASE II TRANSCRIPTION SUBUNIT 1"/>
    <property type="match status" value="1"/>
</dbReference>
<feature type="compositionally biased region" description="Polar residues" evidence="10">
    <location>
        <begin position="957"/>
        <end position="971"/>
    </location>
</feature>
<feature type="compositionally biased region" description="Low complexity" evidence="10">
    <location>
        <begin position="1139"/>
        <end position="1148"/>
    </location>
</feature>
<evidence type="ECO:0000256" key="7">
    <source>
        <dbReference type="ARBA" id="ARBA00023242"/>
    </source>
</evidence>
<feature type="region of interest" description="Disordered" evidence="10">
    <location>
        <begin position="748"/>
        <end position="988"/>
    </location>
</feature>
<feature type="compositionally biased region" description="Low complexity" evidence="10">
    <location>
        <begin position="878"/>
        <end position="919"/>
    </location>
</feature>
<dbReference type="PANTHER" id="PTHR12881">
    <property type="entry name" value="MEDIATOR OF RNA POLYMERASE II TRANSCRIPTION SUBUNIT 1"/>
    <property type="match status" value="1"/>
</dbReference>
<keyword evidence="13" id="KW-1185">Reference proteome</keyword>
<feature type="compositionally biased region" description="Low complexity" evidence="10">
    <location>
        <begin position="1348"/>
        <end position="1369"/>
    </location>
</feature>
<keyword evidence="7 9" id="KW-0539">Nucleus</keyword>
<feature type="domain" description="Mediator complex subunit Med1" evidence="11">
    <location>
        <begin position="81"/>
        <end position="448"/>
    </location>
</feature>
<evidence type="ECO:0000256" key="9">
    <source>
        <dbReference type="RuleBase" id="RU364059"/>
    </source>
</evidence>
<feature type="compositionally biased region" description="Low complexity" evidence="10">
    <location>
        <begin position="793"/>
        <end position="813"/>
    </location>
</feature>
<feature type="compositionally biased region" description="Basic and acidic residues" evidence="10">
    <location>
        <begin position="844"/>
        <end position="853"/>
    </location>
</feature>
<evidence type="ECO:0000256" key="4">
    <source>
        <dbReference type="ARBA" id="ARBA00023015"/>
    </source>
</evidence>
<evidence type="ECO:0000256" key="8">
    <source>
        <dbReference type="ARBA" id="ARBA00031254"/>
    </source>
</evidence>
<comment type="subcellular location">
    <subcellularLocation>
        <location evidence="1 9">Nucleus</location>
    </subcellularLocation>
</comment>
<dbReference type="STRING" id="7375.A0A0L0C5M4"/>
<feature type="region of interest" description="Disordered" evidence="10">
    <location>
        <begin position="1110"/>
        <end position="1154"/>
    </location>
</feature>
<organism evidence="12 13">
    <name type="scientific">Lucilia cuprina</name>
    <name type="common">Green bottle fly</name>
    <name type="synonym">Australian sheep blowfly</name>
    <dbReference type="NCBI Taxonomy" id="7375"/>
    <lineage>
        <taxon>Eukaryota</taxon>
        <taxon>Metazoa</taxon>
        <taxon>Ecdysozoa</taxon>
        <taxon>Arthropoda</taxon>
        <taxon>Hexapoda</taxon>
        <taxon>Insecta</taxon>
        <taxon>Pterygota</taxon>
        <taxon>Neoptera</taxon>
        <taxon>Endopterygota</taxon>
        <taxon>Diptera</taxon>
        <taxon>Brachycera</taxon>
        <taxon>Muscomorpha</taxon>
        <taxon>Oestroidea</taxon>
        <taxon>Calliphoridae</taxon>
        <taxon>Luciliinae</taxon>
        <taxon>Lucilia</taxon>
    </lineage>
</organism>
<evidence type="ECO:0000256" key="2">
    <source>
        <dbReference type="ARBA" id="ARBA00006210"/>
    </source>
</evidence>
<name>A0A0L0C5M4_LUCCU</name>
<proteinExistence type="inferred from homology"/>